<dbReference type="PANTHER" id="PTHR12461:SF43">
    <property type="entry name" value="HSPB1-ASSOCIATED PROTEIN 1"/>
    <property type="match status" value="1"/>
</dbReference>
<dbReference type="PANTHER" id="PTHR12461">
    <property type="entry name" value="HYPOXIA-INDUCIBLE FACTOR 1 ALPHA INHIBITOR-RELATED"/>
    <property type="match status" value="1"/>
</dbReference>
<dbReference type="SMART" id="SM00558">
    <property type="entry name" value="JmjC"/>
    <property type="match status" value="1"/>
</dbReference>
<reference evidence="5 6" key="1">
    <citation type="journal article" date="2017" name="Gigascience">
        <title>Genome sequence of the small brown planthopper, Laodelphax striatellus.</title>
        <authorList>
            <person name="Zhu J."/>
            <person name="Jiang F."/>
            <person name="Wang X."/>
            <person name="Yang P."/>
            <person name="Bao Y."/>
            <person name="Zhao W."/>
            <person name="Wang W."/>
            <person name="Lu H."/>
            <person name="Wang Q."/>
            <person name="Cui N."/>
            <person name="Li J."/>
            <person name="Chen X."/>
            <person name="Luo L."/>
            <person name="Yu J."/>
            <person name="Kang L."/>
            <person name="Cui F."/>
        </authorList>
    </citation>
    <scope>NUCLEOTIDE SEQUENCE [LARGE SCALE GENOMIC DNA]</scope>
    <source>
        <strain evidence="5">Lst14</strain>
    </source>
</reference>
<comment type="subcellular location">
    <subcellularLocation>
        <location evidence="1">Cytoplasm</location>
    </subcellularLocation>
</comment>
<dbReference type="EMBL" id="QKKF02004048">
    <property type="protein sequence ID" value="RZF47562.1"/>
    <property type="molecule type" value="Genomic_DNA"/>
</dbReference>
<evidence type="ECO:0000256" key="1">
    <source>
        <dbReference type="ARBA" id="ARBA00004496"/>
    </source>
</evidence>
<comment type="caution">
    <text evidence="5">The sequence shown here is derived from an EMBL/GenBank/DDBJ whole genome shotgun (WGS) entry which is preliminary data.</text>
</comment>
<protein>
    <recommendedName>
        <fullName evidence="4">JmjC domain-containing protein</fullName>
    </recommendedName>
</protein>
<dbReference type="FunCoup" id="A0A482XNW1">
    <property type="interactions" value="5"/>
</dbReference>
<proteinExistence type="predicted"/>
<evidence type="ECO:0000313" key="6">
    <source>
        <dbReference type="Proteomes" id="UP000291343"/>
    </source>
</evidence>
<name>A0A482XNW1_LAOST</name>
<dbReference type="Gene3D" id="2.60.120.650">
    <property type="entry name" value="Cupin"/>
    <property type="match status" value="1"/>
</dbReference>
<keyword evidence="2" id="KW-0963">Cytoplasm</keyword>
<feature type="domain" description="JmjC" evidence="4">
    <location>
        <begin position="101"/>
        <end position="256"/>
    </location>
</feature>
<dbReference type="Pfam" id="PF13621">
    <property type="entry name" value="Cupin_8"/>
    <property type="match status" value="1"/>
</dbReference>
<dbReference type="PROSITE" id="PS51184">
    <property type="entry name" value="JMJC"/>
    <property type="match status" value="1"/>
</dbReference>
<dbReference type="SMR" id="A0A482XNW1"/>
<dbReference type="InterPro" id="IPR041667">
    <property type="entry name" value="Cupin_8"/>
</dbReference>
<dbReference type="InParanoid" id="A0A482XNW1"/>
<keyword evidence="6" id="KW-1185">Reference proteome</keyword>
<accession>A0A482XNW1</accession>
<dbReference type="SUPFAM" id="SSF51197">
    <property type="entry name" value="Clavaminate synthase-like"/>
    <property type="match status" value="1"/>
</dbReference>
<sequence length="396" mass="45358">MEDPQFKESELPSPTILRKSILCLEKPVVMKNAIESWPISKWNMQDWKSALGGVKLPFRTGTRDCTEVPQWEGSSKIMQYSVEEFLSITEKKELQDWMYFDYKYMNEWFKNHPSILESVSWASVGFPELKGEDSTMWLGSKGAHTPCHMDSYGLNLVAQLHGKKAWILFSPDDVDSLQPTRIPYEESSIFSKINFSCRKSLRGFKEAYFVILNPGDVLVVPNAWWHYVENIETSISINTWIPLEIDDEKRLEECLVRTFIGSVVQNLDEAERQSLLNPNEVELFRSFDASNTEILNLCVQNVNEKKRKNDCNLPGNVSPQLPQPFVESPIIKFVKNCEVDDIAKKLQCSCNDYNSGTGVLNSSTQQIDFGKVINAFCHPEVVSIVKEKLLKKFSSK</sequence>
<dbReference type="Proteomes" id="UP000291343">
    <property type="component" value="Unassembled WGS sequence"/>
</dbReference>
<evidence type="ECO:0000259" key="4">
    <source>
        <dbReference type="PROSITE" id="PS51184"/>
    </source>
</evidence>
<evidence type="ECO:0000313" key="5">
    <source>
        <dbReference type="EMBL" id="RZF47562.1"/>
    </source>
</evidence>
<dbReference type="GO" id="GO:0005737">
    <property type="term" value="C:cytoplasm"/>
    <property type="evidence" value="ECO:0007669"/>
    <property type="project" value="UniProtKB-SubCell"/>
</dbReference>
<dbReference type="OrthoDB" id="438164at2759"/>
<evidence type="ECO:0000256" key="2">
    <source>
        <dbReference type="ARBA" id="ARBA00022490"/>
    </source>
</evidence>
<dbReference type="InterPro" id="IPR003347">
    <property type="entry name" value="JmjC_dom"/>
</dbReference>
<dbReference type="AlphaFoldDB" id="A0A482XNW1"/>
<comment type="function">
    <text evidence="3">May play a role in cellular stress response.</text>
</comment>
<evidence type="ECO:0000256" key="3">
    <source>
        <dbReference type="ARBA" id="ARBA00037342"/>
    </source>
</evidence>
<gene>
    <name evidence="5" type="ORF">LSTR_LSTR009098</name>
</gene>
<dbReference type="STRING" id="195883.A0A482XNW1"/>
<organism evidence="5 6">
    <name type="scientific">Laodelphax striatellus</name>
    <name type="common">Small brown planthopper</name>
    <name type="synonym">Delphax striatella</name>
    <dbReference type="NCBI Taxonomy" id="195883"/>
    <lineage>
        <taxon>Eukaryota</taxon>
        <taxon>Metazoa</taxon>
        <taxon>Ecdysozoa</taxon>
        <taxon>Arthropoda</taxon>
        <taxon>Hexapoda</taxon>
        <taxon>Insecta</taxon>
        <taxon>Pterygota</taxon>
        <taxon>Neoptera</taxon>
        <taxon>Paraneoptera</taxon>
        <taxon>Hemiptera</taxon>
        <taxon>Auchenorrhyncha</taxon>
        <taxon>Fulgoroidea</taxon>
        <taxon>Delphacidae</taxon>
        <taxon>Criomorphinae</taxon>
        <taxon>Laodelphax</taxon>
    </lineage>
</organism>